<gene>
    <name evidence="6" type="ORF">G3446_19725</name>
</gene>
<comment type="similarity">
    <text evidence="1">Belongs to the hemerythrin family.</text>
</comment>
<dbReference type="SUPFAM" id="SSF47188">
    <property type="entry name" value="Hemerythrin-like"/>
    <property type="match status" value="1"/>
</dbReference>
<organism evidence="6 7">
    <name type="scientific">Thiorhodococcus minor</name>
    <dbReference type="NCBI Taxonomy" id="57489"/>
    <lineage>
        <taxon>Bacteria</taxon>
        <taxon>Pseudomonadati</taxon>
        <taxon>Pseudomonadota</taxon>
        <taxon>Gammaproteobacteria</taxon>
        <taxon>Chromatiales</taxon>
        <taxon>Chromatiaceae</taxon>
        <taxon>Thiorhodococcus</taxon>
    </lineage>
</organism>
<evidence type="ECO:0000259" key="5">
    <source>
        <dbReference type="Pfam" id="PF01814"/>
    </source>
</evidence>
<dbReference type="CDD" id="cd12107">
    <property type="entry name" value="Hemerythrin"/>
    <property type="match status" value="1"/>
</dbReference>
<dbReference type="InterPro" id="IPR016131">
    <property type="entry name" value="Haemerythrin_Fe_BS"/>
</dbReference>
<keyword evidence="2" id="KW-0561">Oxygen transport</keyword>
<dbReference type="GO" id="GO:0046872">
    <property type="term" value="F:metal ion binding"/>
    <property type="evidence" value="ECO:0007669"/>
    <property type="project" value="UniProtKB-KW"/>
</dbReference>
<keyword evidence="2" id="KW-0813">Transport</keyword>
<dbReference type="InterPro" id="IPR050669">
    <property type="entry name" value="Hemerythrin"/>
</dbReference>
<evidence type="ECO:0000256" key="2">
    <source>
        <dbReference type="ARBA" id="ARBA00022621"/>
    </source>
</evidence>
<dbReference type="NCBIfam" id="TIGR02481">
    <property type="entry name" value="hemeryth_dom"/>
    <property type="match status" value="1"/>
</dbReference>
<dbReference type="PANTHER" id="PTHR37164:SF1">
    <property type="entry name" value="BACTERIOHEMERYTHRIN"/>
    <property type="match status" value="1"/>
</dbReference>
<dbReference type="PROSITE" id="PS00550">
    <property type="entry name" value="HEMERYTHRINS"/>
    <property type="match status" value="1"/>
</dbReference>
<dbReference type="InterPro" id="IPR035938">
    <property type="entry name" value="Hemerythrin-like_sf"/>
</dbReference>
<dbReference type="Gene3D" id="1.20.120.50">
    <property type="entry name" value="Hemerythrin-like"/>
    <property type="match status" value="1"/>
</dbReference>
<evidence type="ECO:0000256" key="1">
    <source>
        <dbReference type="ARBA" id="ARBA00010587"/>
    </source>
</evidence>
<proteinExistence type="inferred from homology"/>
<dbReference type="Pfam" id="PF01814">
    <property type="entry name" value="Hemerythrin"/>
    <property type="match status" value="1"/>
</dbReference>
<protein>
    <submittedName>
        <fullName evidence="6">Hemerythrin family protein</fullName>
    </submittedName>
</protein>
<name>A0A6M0K6W2_9GAMM</name>
<evidence type="ECO:0000256" key="3">
    <source>
        <dbReference type="ARBA" id="ARBA00022723"/>
    </source>
</evidence>
<dbReference type="InterPro" id="IPR012312">
    <property type="entry name" value="Hemerythrin-like"/>
</dbReference>
<dbReference type="EMBL" id="JAAIJQ010000073">
    <property type="protein sequence ID" value="NEV64085.1"/>
    <property type="molecule type" value="Genomic_DNA"/>
</dbReference>
<evidence type="ECO:0000313" key="7">
    <source>
        <dbReference type="Proteomes" id="UP000483379"/>
    </source>
</evidence>
<evidence type="ECO:0000256" key="4">
    <source>
        <dbReference type="ARBA" id="ARBA00023004"/>
    </source>
</evidence>
<comment type="caution">
    <text evidence="6">The sequence shown here is derived from an EMBL/GenBank/DDBJ whole genome shotgun (WGS) entry which is preliminary data.</text>
</comment>
<dbReference type="PANTHER" id="PTHR37164">
    <property type="entry name" value="BACTERIOHEMERYTHRIN"/>
    <property type="match status" value="1"/>
</dbReference>
<dbReference type="InterPro" id="IPR012827">
    <property type="entry name" value="Hemerythrin_metal-bd"/>
</dbReference>
<evidence type="ECO:0000313" key="6">
    <source>
        <dbReference type="EMBL" id="NEV64085.1"/>
    </source>
</evidence>
<keyword evidence="3" id="KW-0479">Metal-binding</keyword>
<sequence>MAALQGLAANSLKQIISWSSDFEIDDPAIDSQHERIFDLALEACELSRAATGIPALIDLLEKLDAVLGVHFRAEEQMLAEIDYPRLSEHRAEHNAILVELDFIRQRLASGSEGWAIHQQTLVVTNFMIGVTVGHILRSDSDYAQYMQRDMLPPPG</sequence>
<keyword evidence="7" id="KW-1185">Reference proteome</keyword>
<dbReference type="AlphaFoldDB" id="A0A6M0K6W2"/>
<reference evidence="6 7" key="1">
    <citation type="submission" date="2020-02" db="EMBL/GenBank/DDBJ databases">
        <title>Genome sequences of Thiorhodococcus mannitoliphagus and Thiorhodococcus minor, purple sulfur photosynthetic bacteria in the gammaproteobacterial family, Chromatiaceae.</title>
        <authorList>
            <person name="Aviles F.A."/>
            <person name="Meyer T.E."/>
            <person name="Kyndt J.A."/>
        </authorList>
    </citation>
    <scope>NUCLEOTIDE SEQUENCE [LARGE SCALE GENOMIC DNA]</scope>
    <source>
        <strain evidence="6 7">DSM 11518</strain>
    </source>
</reference>
<keyword evidence="4" id="KW-0408">Iron</keyword>
<dbReference type="Proteomes" id="UP000483379">
    <property type="component" value="Unassembled WGS sequence"/>
</dbReference>
<feature type="domain" description="Hemerythrin-like" evidence="5">
    <location>
        <begin position="28"/>
        <end position="143"/>
    </location>
</feature>
<dbReference type="RefSeq" id="WP_164454619.1">
    <property type="nucleotide sequence ID" value="NZ_JAAIJQ010000073.1"/>
</dbReference>
<dbReference type="GO" id="GO:0005344">
    <property type="term" value="F:oxygen carrier activity"/>
    <property type="evidence" value="ECO:0007669"/>
    <property type="project" value="UniProtKB-KW"/>
</dbReference>
<accession>A0A6M0K6W2</accession>